<accession>A0A3L6PMN3</accession>
<evidence type="ECO:0000256" key="1">
    <source>
        <dbReference type="SAM" id="MobiDB-lite"/>
    </source>
</evidence>
<evidence type="ECO:0000313" key="3">
    <source>
        <dbReference type="Proteomes" id="UP000275267"/>
    </source>
</evidence>
<dbReference type="AlphaFoldDB" id="A0A3L6PMN3"/>
<dbReference type="PANTHER" id="PTHR47481">
    <property type="match status" value="1"/>
</dbReference>
<organism evidence="2 3">
    <name type="scientific">Panicum miliaceum</name>
    <name type="common">Proso millet</name>
    <name type="synonym">Broomcorn millet</name>
    <dbReference type="NCBI Taxonomy" id="4540"/>
    <lineage>
        <taxon>Eukaryota</taxon>
        <taxon>Viridiplantae</taxon>
        <taxon>Streptophyta</taxon>
        <taxon>Embryophyta</taxon>
        <taxon>Tracheophyta</taxon>
        <taxon>Spermatophyta</taxon>
        <taxon>Magnoliopsida</taxon>
        <taxon>Liliopsida</taxon>
        <taxon>Poales</taxon>
        <taxon>Poaceae</taxon>
        <taxon>PACMAD clade</taxon>
        <taxon>Panicoideae</taxon>
        <taxon>Panicodae</taxon>
        <taxon>Paniceae</taxon>
        <taxon>Panicinae</taxon>
        <taxon>Panicum</taxon>
        <taxon>Panicum sect. Panicum</taxon>
    </lineage>
</organism>
<feature type="compositionally biased region" description="Basic residues" evidence="1">
    <location>
        <begin position="302"/>
        <end position="317"/>
    </location>
</feature>
<gene>
    <name evidence="2" type="ORF">C2845_PM18G09590</name>
</gene>
<dbReference type="Proteomes" id="UP000275267">
    <property type="component" value="Unassembled WGS sequence"/>
</dbReference>
<proteinExistence type="predicted"/>
<evidence type="ECO:0000313" key="2">
    <source>
        <dbReference type="EMBL" id="RLM58559.1"/>
    </source>
</evidence>
<dbReference type="Pfam" id="PF14223">
    <property type="entry name" value="Retrotran_gag_2"/>
    <property type="match status" value="1"/>
</dbReference>
<comment type="caution">
    <text evidence="2">The sequence shown here is derived from an EMBL/GenBank/DDBJ whole genome shotgun (WGS) entry which is preliminary data.</text>
</comment>
<dbReference type="EMBL" id="PQIB02000017">
    <property type="protein sequence ID" value="RLM58559.1"/>
    <property type="molecule type" value="Genomic_DNA"/>
</dbReference>
<feature type="region of interest" description="Disordered" evidence="1">
    <location>
        <begin position="262"/>
        <end position="323"/>
    </location>
</feature>
<dbReference type="STRING" id="4540.A0A3L6PMN3"/>
<protein>
    <submittedName>
        <fullName evidence="2">Uncharacterized protein</fullName>
    </submittedName>
</protein>
<reference evidence="3" key="1">
    <citation type="journal article" date="2019" name="Nat. Commun.">
        <title>The genome of broomcorn millet.</title>
        <authorList>
            <person name="Zou C."/>
            <person name="Miki D."/>
            <person name="Li D."/>
            <person name="Tang Q."/>
            <person name="Xiao L."/>
            <person name="Rajput S."/>
            <person name="Deng P."/>
            <person name="Jia W."/>
            <person name="Huang R."/>
            <person name="Zhang M."/>
            <person name="Sun Y."/>
            <person name="Hu J."/>
            <person name="Fu X."/>
            <person name="Schnable P.S."/>
            <person name="Li F."/>
            <person name="Zhang H."/>
            <person name="Feng B."/>
            <person name="Zhu X."/>
            <person name="Liu R."/>
            <person name="Schnable J.C."/>
            <person name="Zhu J.-K."/>
            <person name="Zhang H."/>
        </authorList>
    </citation>
    <scope>NUCLEOTIDE SEQUENCE [LARGE SCALE GENOMIC DNA]</scope>
</reference>
<keyword evidence="3" id="KW-1185">Reference proteome</keyword>
<name>A0A3L6PMN3_PANMI</name>
<dbReference type="PANTHER" id="PTHR47481:SF41">
    <property type="entry name" value="COPIA-LIKE POLYPROTEIN_RETROTRANSPOSON"/>
    <property type="match status" value="1"/>
</dbReference>
<dbReference type="OrthoDB" id="687723at2759"/>
<sequence>MVSSSSSSSTSDNSDNSMLPHLLQVQTEPAAPTVVHGINIQSRVMLVLNFNDANYVTCARSFSAIFGQYGLRDHVDGTPAKGDNDWVQNDCAIMSWFYTRISPELLSMVSGDADTAYSLWRGVRNLFRDNKDTRAVYLGAEFRNFYQGNLPVLDYCSKMKVMADRLAGLGAPVNDKDLIYNIVRGLNPRLHHAIPHITLRRRLPSFLKTRSMLQVEEHRIAESEKMQATAGWSLKPQPLAPPRAVRLLQHLRLHIFRLRLRSSPTPPRTRTRRRALAPGNSRPRFLLPRPLVDARSSLPPMPRKRRRRARLPPRLHCRASGPP</sequence>